<sequence length="34" mass="3669">MRMRKNKETAEVYDPQTNTEAGATLLLLSSAASA</sequence>
<comment type="caution">
    <text evidence="1">The sequence shown here is derived from an EMBL/GenBank/DDBJ whole genome shotgun (WGS) entry which is preliminary data.</text>
</comment>
<gene>
    <name evidence="1" type="ORF">F444_22580</name>
</gene>
<protein>
    <submittedName>
        <fullName evidence="1">Uncharacterized protein</fullName>
    </submittedName>
</protein>
<reference evidence="1 2" key="1">
    <citation type="submission" date="2013-11" db="EMBL/GenBank/DDBJ databases">
        <title>The Genome Sequence of Phytophthora parasitica P1976.</title>
        <authorList>
            <consortium name="The Broad Institute Genomics Platform"/>
            <person name="Russ C."/>
            <person name="Tyler B."/>
            <person name="Panabieres F."/>
            <person name="Shan W."/>
            <person name="Tripathy S."/>
            <person name="Grunwald N."/>
            <person name="Machado M."/>
            <person name="Johnson C.S."/>
            <person name="Walker B."/>
            <person name="Young S."/>
            <person name="Zeng Q."/>
            <person name="Gargeya S."/>
            <person name="Fitzgerald M."/>
            <person name="Haas B."/>
            <person name="Abouelleil A."/>
            <person name="Allen A.W."/>
            <person name="Alvarado L."/>
            <person name="Arachchi H.M."/>
            <person name="Berlin A.M."/>
            <person name="Chapman S.B."/>
            <person name="Gainer-Dewar J."/>
            <person name="Goldberg J."/>
            <person name="Griggs A."/>
            <person name="Gujja S."/>
            <person name="Hansen M."/>
            <person name="Howarth C."/>
            <person name="Imamovic A."/>
            <person name="Ireland A."/>
            <person name="Larimer J."/>
            <person name="McCowan C."/>
            <person name="Murphy C."/>
            <person name="Pearson M."/>
            <person name="Poon T.W."/>
            <person name="Priest M."/>
            <person name="Roberts A."/>
            <person name="Saif S."/>
            <person name="Shea T."/>
            <person name="Sisk P."/>
            <person name="Sykes S."/>
            <person name="Wortman J."/>
            <person name="Nusbaum C."/>
            <person name="Birren B."/>
        </authorList>
    </citation>
    <scope>NUCLEOTIDE SEQUENCE [LARGE SCALE GENOMIC DNA]</scope>
    <source>
        <strain evidence="1 2">P1976</strain>
    </source>
</reference>
<dbReference type="AlphaFoldDB" id="A0A080YXD1"/>
<name>A0A080YXD1_PHYNI</name>
<dbReference type="Proteomes" id="UP000028582">
    <property type="component" value="Unassembled WGS sequence"/>
</dbReference>
<evidence type="ECO:0000313" key="2">
    <source>
        <dbReference type="Proteomes" id="UP000028582"/>
    </source>
</evidence>
<organism evidence="1 2">
    <name type="scientific">Phytophthora nicotianae P1976</name>
    <dbReference type="NCBI Taxonomy" id="1317066"/>
    <lineage>
        <taxon>Eukaryota</taxon>
        <taxon>Sar</taxon>
        <taxon>Stramenopiles</taxon>
        <taxon>Oomycota</taxon>
        <taxon>Peronosporomycetes</taxon>
        <taxon>Peronosporales</taxon>
        <taxon>Peronosporaceae</taxon>
        <taxon>Phytophthora</taxon>
    </lineage>
</organism>
<dbReference type="EMBL" id="ANJA01004451">
    <property type="protein sequence ID" value="ETO59042.1"/>
    <property type="molecule type" value="Genomic_DNA"/>
</dbReference>
<evidence type="ECO:0000313" key="1">
    <source>
        <dbReference type="EMBL" id="ETO59042.1"/>
    </source>
</evidence>
<proteinExistence type="predicted"/>
<accession>A0A080YXD1</accession>